<proteinExistence type="inferred from homology"/>
<evidence type="ECO:0000256" key="1">
    <source>
        <dbReference type="ARBA" id="ARBA00001947"/>
    </source>
</evidence>
<evidence type="ECO:0000256" key="2">
    <source>
        <dbReference type="ARBA" id="ARBA00006676"/>
    </source>
</evidence>
<evidence type="ECO:0000256" key="4">
    <source>
        <dbReference type="ARBA" id="ARBA00022801"/>
    </source>
</evidence>
<dbReference type="Pfam" id="PF00962">
    <property type="entry name" value="A_deaminase"/>
    <property type="match status" value="1"/>
</dbReference>
<keyword evidence="10" id="KW-1185">Reference proteome</keyword>
<evidence type="ECO:0000256" key="3">
    <source>
        <dbReference type="ARBA" id="ARBA00022723"/>
    </source>
</evidence>
<keyword evidence="5" id="KW-0862">Zinc</keyword>
<gene>
    <name evidence="9" type="ORF">E2986_07201</name>
</gene>
<sequence length="354" mass="40136">MDLENLCQALPKLELHAHLNGSLSMDTLKKLYKMQNPNSKSSEDTLMSIKNFSSLGECFKVFNIAHSLTTTPEAVFHSTYDTVKEFKEDNVIYLELRSTPRAIEGKMTKQEYVEAIIKAFEICKTDFPSILLKLLISINRKQGYKAAQDNIELAINFFKKYPQYIVGLDLSGDPMTGSTFLELLRKARLAGLKIAAHCAEIYQMLSHLSHVPNETETIDILKFKPDRLGHCTCIHPTLQGSSKLFNLLLDSKIPVELCLTSNIQCKTVSTYESHQFKYLFEAGHPICLGTDDKGVFHTSLSHEYKIASSTFGLKQEQLLKLCLSSVEYTFATLEEKQALLYEIEKFSKECNITY</sequence>
<evidence type="ECO:0000313" key="10">
    <source>
        <dbReference type="Proteomes" id="UP000655588"/>
    </source>
</evidence>
<organism evidence="9 10">
    <name type="scientific">Frieseomelitta varia</name>
    <dbReference type="NCBI Taxonomy" id="561572"/>
    <lineage>
        <taxon>Eukaryota</taxon>
        <taxon>Metazoa</taxon>
        <taxon>Ecdysozoa</taxon>
        <taxon>Arthropoda</taxon>
        <taxon>Hexapoda</taxon>
        <taxon>Insecta</taxon>
        <taxon>Pterygota</taxon>
        <taxon>Neoptera</taxon>
        <taxon>Endopterygota</taxon>
        <taxon>Hymenoptera</taxon>
        <taxon>Apocrita</taxon>
        <taxon>Aculeata</taxon>
        <taxon>Apoidea</taxon>
        <taxon>Anthophila</taxon>
        <taxon>Apidae</taxon>
        <taxon>Frieseomelitta</taxon>
    </lineage>
</organism>
<dbReference type="PANTHER" id="PTHR11409">
    <property type="entry name" value="ADENOSINE DEAMINASE"/>
    <property type="match status" value="1"/>
</dbReference>
<keyword evidence="6" id="KW-0546">Nucleotide metabolism</keyword>
<dbReference type="InterPro" id="IPR006330">
    <property type="entry name" value="Ado/ade_deaminase"/>
</dbReference>
<dbReference type="EMBL" id="WNWW01000884">
    <property type="protein sequence ID" value="KAF3421189.1"/>
    <property type="molecule type" value="Genomic_DNA"/>
</dbReference>
<dbReference type="Gene3D" id="3.20.20.140">
    <property type="entry name" value="Metal-dependent hydrolases"/>
    <property type="match status" value="1"/>
</dbReference>
<accession>A0A833R5E7</accession>
<keyword evidence="3" id="KW-0479">Metal-binding</keyword>
<dbReference type="InterPro" id="IPR001365">
    <property type="entry name" value="A_deaminase_dom"/>
</dbReference>
<dbReference type="Proteomes" id="UP000655588">
    <property type="component" value="Unassembled WGS sequence"/>
</dbReference>
<comment type="catalytic activity">
    <reaction evidence="7">
        <text>N(6)-methyl-AMP + H2O + H(+) = IMP + methylamine</text>
        <dbReference type="Rhea" id="RHEA:16001"/>
        <dbReference type="ChEBI" id="CHEBI:15377"/>
        <dbReference type="ChEBI" id="CHEBI:15378"/>
        <dbReference type="ChEBI" id="CHEBI:58053"/>
        <dbReference type="ChEBI" id="CHEBI:59338"/>
        <dbReference type="ChEBI" id="CHEBI:144842"/>
    </reaction>
    <physiologicalReaction direction="left-to-right" evidence="7">
        <dbReference type="Rhea" id="RHEA:16002"/>
    </physiologicalReaction>
</comment>
<dbReference type="GO" id="GO:0046872">
    <property type="term" value="F:metal ion binding"/>
    <property type="evidence" value="ECO:0007669"/>
    <property type="project" value="UniProtKB-KW"/>
</dbReference>
<evidence type="ECO:0000256" key="5">
    <source>
        <dbReference type="ARBA" id="ARBA00022833"/>
    </source>
</evidence>
<reference evidence="9" key="1">
    <citation type="submission" date="2019-11" db="EMBL/GenBank/DDBJ databases">
        <title>The nuclear and mitochondrial genomes of Frieseomelitta varia - a highly eusocial stingless bee (Meliponini) with a permanently sterile worker caste.</title>
        <authorList>
            <person name="Freitas F.C.P."/>
            <person name="Lourenco A.P."/>
            <person name="Nunes F.M.F."/>
            <person name="Paschoal A.R."/>
            <person name="Abreu F.C.P."/>
            <person name="Barbin F.O."/>
            <person name="Bataglia L."/>
            <person name="Cardoso-Junior C.A.M."/>
            <person name="Cervoni M.S."/>
            <person name="Silva S.R."/>
            <person name="Dalarmi F."/>
            <person name="Del Lama M.A."/>
            <person name="Depintor T.S."/>
            <person name="Ferreira K.M."/>
            <person name="Goria P.S."/>
            <person name="Jaskot M.C."/>
            <person name="Lago D.C."/>
            <person name="Luna-Lucena D."/>
            <person name="Moda L.M."/>
            <person name="Nascimento L."/>
            <person name="Pedrino M."/>
            <person name="Rabico F.O."/>
            <person name="Sanches F.C."/>
            <person name="Santos D.E."/>
            <person name="Santos C.G."/>
            <person name="Vieira J."/>
            <person name="Lopes T.F."/>
            <person name="Barchuk A.R."/>
            <person name="Hartfelder K."/>
            <person name="Simoes Z.L.P."/>
            <person name="Bitondi M.M.G."/>
            <person name="Pinheiro D.G."/>
        </authorList>
    </citation>
    <scope>NUCLEOTIDE SEQUENCE</scope>
    <source>
        <strain evidence="9">USP_RPSP 00005682</strain>
        <tissue evidence="9">Whole individual</tissue>
    </source>
</reference>
<dbReference type="AlphaFoldDB" id="A0A833R5E7"/>
<comment type="cofactor">
    <cofactor evidence="1">
        <name>Zn(2+)</name>
        <dbReference type="ChEBI" id="CHEBI:29105"/>
    </cofactor>
</comment>
<feature type="domain" description="Adenosine deaminase" evidence="8">
    <location>
        <begin position="11"/>
        <end position="345"/>
    </location>
</feature>
<dbReference type="SUPFAM" id="SSF51556">
    <property type="entry name" value="Metallo-dependent hydrolases"/>
    <property type="match status" value="1"/>
</dbReference>
<dbReference type="GO" id="GO:0009117">
    <property type="term" value="P:nucleotide metabolic process"/>
    <property type="evidence" value="ECO:0007669"/>
    <property type="project" value="UniProtKB-KW"/>
</dbReference>
<dbReference type="PANTHER" id="PTHR11409:SF42">
    <property type="entry name" value="ADENOSINE DEAMINASE-LIKE PROTEIN"/>
    <property type="match status" value="1"/>
</dbReference>
<keyword evidence="4" id="KW-0378">Hydrolase</keyword>
<name>A0A833R5E7_9HYME</name>
<comment type="similarity">
    <text evidence="2">Belongs to the metallo-dependent hydrolases superfamily. Adenosine and AMP deaminases family.</text>
</comment>
<dbReference type="GO" id="GO:0046103">
    <property type="term" value="P:inosine biosynthetic process"/>
    <property type="evidence" value="ECO:0007669"/>
    <property type="project" value="TreeGrafter"/>
</dbReference>
<evidence type="ECO:0000256" key="7">
    <source>
        <dbReference type="ARBA" id="ARBA00048787"/>
    </source>
</evidence>
<evidence type="ECO:0000256" key="6">
    <source>
        <dbReference type="ARBA" id="ARBA00023080"/>
    </source>
</evidence>
<dbReference type="GO" id="GO:0006154">
    <property type="term" value="P:adenosine catabolic process"/>
    <property type="evidence" value="ECO:0007669"/>
    <property type="project" value="TreeGrafter"/>
</dbReference>
<dbReference type="GO" id="GO:0004000">
    <property type="term" value="F:adenosine deaminase activity"/>
    <property type="evidence" value="ECO:0007669"/>
    <property type="project" value="TreeGrafter"/>
</dbReference>
<evidence type="ECO:0000259" key="8">
    <source>
        <dbReference type="Pfam" id="PF00962"/>
    </source>
</evidence>
<evidence type="ECO:0000313" key="9">
    <source>
        <dbReference type="EMBL" id="KAF3421189.1"/>
    </source>
</evidence>
<dbReference type="CDD" id="cd00443">
    <property type="entry name" value="ADA_AMPD"/>
    <property type="match status" value="1"/>
</dbReference>
<protein>
    <recommendedName>
        <fullName evidence="8">Adenosine deaminase domain-containing protein</fullName>
    </recommendedName>
</protein>
<comment type="caution">
    <text evidence="9">The sequence shown here is derived from an EMBL/GenBank/DDBJ whole genome shotgun (WGS) entry which is preliminary data.</text>
</comment>
<dbReference type="InterPro" id="IPR032466">
    <property type="entry name" value="Metal_Hydrolase"/>
</dbReference>